<dbReference type="GO" id="GO:0006285">
    <property type="term" value="P:base-excision repair, AP site formation"/>
    <property type="evidence" value="ECO:0007669"/>
    <property type="project" value="TreeGrafter"/>
</dbReference>
<dbReference type="GO" id="GO:0006307">
    <property type="term" value="P:DNA alkylation repair"/>
    <property type="evidence" value="ECO:0007669"/>
    <property type="project" value="TreeGrafter"/>
</dbReference>
<evidence type="ECO:0000259" key="6">
    <source>
        <dbReference type="SMART" id="SM00478"/>
    </source>
</evidence>
<feature type="domain" description="HhH-GPD" evidence="6">
    <location>
        <begin position="45"/>
        <end position="201"/>
    </location>
</feature>
<keyword evidence="5" id="KW-0234">DNA repair</keyword>
<keyword evidence="4" id="KW-0227">DNA damage</keyword>
<accession>A0A291QS99</accession>
<organism evidence="7 8">
    <name type="scientific">Chitinophaga caeni</name>
    <dbReference type="NCBI Taxonomy" id="2029983"/>
    <lineage>
        <taxon>Bacteria</taxon>
        <taxon>Pseudomonadati</taxon>
        <taxon>Bacteroidota</taxon>
        <taxon>Chitinophagia</taxon>
        <taxon>Chitinophagales</taxon>
        <taxon>Chitinophagaceae</taxon>
        <taxon>Chitinophaga</taxon>
    </lineage>
</organism>
<dbReference type="OrthoDB" id="9785929at2"/>
<evidence type="ECO:0000256" key="5">
    <source>
        <dbReference type="ARBA" id="ARBA00023204"/>
    </source>
</evidence>
<dbReference type="PANTHER" id="PTHR43003:SF5">
    <property type="entry name" value="DNA-3-METHYLADENINE GLYCOSYLASE"/>
    <property type="match status" value="1"/>
</dbReference>
<dbReference type="AlphaFoldDB" id="A0A291QS99"/>
<dbReference type="SUPFAM" id="SSF48150">
    <property type="entry name" value="DNA-glycosylase"/>
    <property type="match status" value="1"/>
</dbReference>
<evidence type="ECO:0000313" key="7">
    <source>
        <dbReference type="EMBL" id="ATL46714.1"/>
    </source>
</evidence>
<comment type="similarity">
    <text evidence="2">Belongs to the alkylbase DNA glycosidase AlkA family.</text>
</comment>
<dbReference type="CDD" id="cd00056">
    <property type="entry name" value="ENDO3c"/>
    <property type="match status" value="1"/>
</dbReference>
<dbReference type="EMBL" id="CP023777">
    <property type="protein sequence ID" value="ATL46714.1"/>
    <property type="molecule type" value="Genomic_DNA"/>
</dbReference>
<evidence type="ECO:0000256" key="3">
    <source>
        <dbReference type="ARBA" id="ARBA00012000"/>
    </source>
</evidence>
<dbReference type="Gene3D" id="1.10.340.30">
    <property type="entry name" value="Hypothetical protein, domain 2"/>
    <property type="match status" value="1"/>
</dbReference>
<keyword evidence="8" id="KW-1185">Reference proteome</keyword>
<sequence length="203" mass="23386">MPKKKLHPYFEHLSKDKRFLKIMETPLLPVQPKHNITLLLISCIINQQLSIKVADVIYARFLALFPATPTAEAILQLGITDLRSIGISAAKAQYILNVAQFAVDENLDDEKLLEMENEEILKYLTQIKGVGAWSVEMLLMFQLGREDVFSLGDYGVRQSMIKLYKIDPSDKKSCDAKILKIAEKFKPYRSFACRHLWLWRDNN</sequence>
<dbReference type="InterPro" id="IPR051912">
    <property type="entry name" value="Alkylbase_DNA_Glycosylase/TA"/>
</dbReference>
<dbReference type="PANTHER" id="PTHR43003">
    <property type="entry name" value="DNA-3-METHYLADENINE GLYCOSYLASE"/>
    <property type="match status" value="1"/>
</dbReference>
<dbReference type="GO" id="GO:0008725">
    <property type="term" value="F:DNA-3-methyladenine glycosylase activity"/>
    <property type="evidence" value="ECO:0007669"/>
    <property type="project" value="TreeGrafter"/>
</dbReference>
<dbReference type="GO" id="GO:0043916">
    <property type="term" value="F:DNA-7-methylguanine glycosylase activity"/>
    <property type="evidence" value="ECO:0007669"/>
    <property type="project" value="TreeGrafter"/>
</dbReference>
<evidence type="ECO:0000256" key="4">
    <source>
        <dbReference type="ARBA" id="ARBA00022763"/>
    </source>
</evidence>
<evidence type="ECO:0000256" key="2">
    <source>
        <dbReference type="ARBA" id="ARBA00010817"/>
    </source>
</evidence>
<reference evidence="7 8" key="1">
    <citation type="submission" date="2017-10" db="EMBL/GenBank/DDBJ databases">
        <title>Paenichitinophaga pekingensis gen. nov., sp. nov., isolated from activated sludge.</title>
        <authorList>
            <person name="Jin D."/>
            <person name="Kong X."/>
            <person name="Deng Y."/>
            <person name="Bai Z."/>
        </authorList>
    </citation>
    <scope>NUCLEOTIDE SEQUENCE [LARGE SCALE GENOMIC DNA]</scope>
    <source>
        <strain evidence="7 8">13</strain>
    </source>
</reference>
<dbReference type="SMART" id="SM00478">
    <property type="entry name" value="ENDO3c"/>
    <property type="match status" value="1"/>
</dbReference>
<comment type="catalytic activity">
    <reaction evidence="1">
        <text>Hydrolysis of alkylated DNA, releasing 3-methyladenine, 3-methylguanine, 7-methylguanine and 7-methyladenine.</text>
        <dbReference type="EC" id="3.2.2.21"/>
    </reaction>
</comment>
<proteinExistence type="inferred from homology"/>
<name>A0A291QS99_9BACT</name>
<dbReference type="InterPro" id="IPR011257">
    <property type="entry name" value="DNA_glycosylase"/>
</dbReference>
<evidence type="ECO:0000313" key="8">
    <source>
        <dbReference type="Proteomes" id="UP000220133"/>
    </source>
</evidence>
<protein>
    <recommendedName>
        <fullName evidence="3">DNA-3-methyladenine glycosylase II</fullName>
        <ecNumber evidence="3">3.2.2.21</ecNumber>
    </recommendedName>
</protein>
<dbReference type="Pfam" id="PF00730">
    <property type="entry name" value="HhH-GPD"/>
    <property type="match status" value="1"/>
</dbReference>
<dbReference type="InterPro" id="IPR003265">
    <property type="entry name" value="HhH-GPD_domain"/>
</dbReference>
<dbReference type="GO" id="GO:0032131">
    <property type="term" value="F:alkylated DNA binding"/>
    <property type="evidence" value="ECO:0007669"/>
    <property type="project" value="TreeGrafter"/>
</dbReference>
<evidence type="ECO:0000256" key="1">
    <source>
        <dbReference type="ARBA" id="ARBA00000086"/>
    </source>
</evidence>
<dbReference type="GO" id="GO:0032993">
    <property type="term" value="C:protein-DNA complex"/>
    <property type="evidence" value="ECO:0007669"/>
    <property type="project" value="TreeGrafter"/>
</dbReference>
<dbReference type="EC" id="3.2.2.21" evidence="3"/>
<gene>
    <name evidence="7" type="ORF">COR50_05695</name>
</gene>
<dbReference type="RefSeq" id="WP_098193101.1">
    <property type="nucleotide sequence ID" value="NZ_CP023777.1"/>
</dbReference>
<dbReference type="Proteomes" id="UP000220133">
    <property type="component" value="Chromosome"/>
</dbReference>
<dbReference type="FunFam" id="1.10.340.30:FF:000004">
    <property type="entry name" value="DNA-3-methyladenine glycosylase II"/>
    <property type="match status" value="1"/>
</dbReference>
<dbReference type="KEGG" id="cbae:COR50_05695"/>
<dbReference type="Gene3D" id="1.10.1670.40">
    <property type="match status" value="1"/>
</dbReference>